<organism evidence="1 2">
    <name type="scientific">Allocoleopsis franciscana PCC 7113</name>
    <dbReference type="NCBI Taxonomy" id="1173027"/>
    <lineage>
        <taxon>Bacteria</taxon>
        <taxon>Bacillati</taxon>
        <taxon>Cyanobacteriota</taxon>
        <taxon>Cyanophyceae</taxon>
        <taxon>Coleofasciculales</taxon>
        <taxon>Coleofasciculaceae</taxon>
        <taxon>Allocoleopsis</taxon>
        <taxon>Allocoleopsis franciscana</taxon>
    </lineage>
</organism>
<keyword evidence="2" id="KW-1185">Reference proteome</keyword>
<dbReference type="KEGG" id="mic:Mic7113_6066"/>
<evidence type="ECO:0000313" key="2">
    <source>
        <dbReference type="Proteomes" id="UP000010471"/>
    </source>
</evidence>
<proteinExistence type="predicted"/>
<dbReference type="AlphaFoldDB" id="K9WMN9"/>
<evidence type="ECO:0000313" key="1">
    <source>
        <dbReference type="EMBL" id="AFZ21665.1"/>
    </source>
</evidence>
<dbReference type="HOGENOM" id="CLU_3185862_0_0_3"/>
<sequence>MIDEQEAERNDQVRINEEPNRSFFRSCVMLNSVLTLIRDRKKDSSF</sequence>
<gene>
    <name evidence="1" type="ORF">Mic7113_6066</name>
</gene>
<dbReference type="Proteomes" id="UP000010471">
    <property type="component" value="Chromosome"/>
</dbReference>
<name>K9WMN9_9CYAN</name>
<dbReference type="EMBL" id="CP003630">
    <property type="protein sequence ID" value="AFZ21665.1"/>
    <property type="molecule type" value="Genomic_DNA"/>
</dbReference>
<dbReference type="RefSeq" id="WP_015185794.1">
    <property type="nucleotide sequence ID" value="NC_019738.1"/>
</dbReference>
<reference evidence="1 2" key="1">
    <citation type="submission" date="2012-06" db="EMBL/GenBank/DDBJ databases">
        <title>Finished chromosome of genome of Microcoleus sp. PCC 7113.</title>
        <authorList>
            <consortium name="US DOE Joint Genome Institute"/>
            <person name="Gugger M."/>
            <person name="Coursin T."/>
            <person name="Rippka R."/>
            <person name="Tandeau De Marsac N."/>
            <person name="Huntemann M."/>
            <person name="Wei C.-L."/>
            <person name="Han J."/>
            <person name="Detter J.C."/>
            <person name="Han C."/>
            <person name="Tapia R."/>
            <person name="Chen A."/>
            <person name="Kyrpides N."/>
            <person name="Mavromatis K."/>
            <person name="Markowitz V."/>
            <person name="Szeto E."/>
            <person name="Ivanova N."/>
            <person name="Pagani I."/>
            <person name="Pati A."/>
            <person name="Goodwin L."/>
            <person name="Nordberg H.P."/>
            <person name="Cantor M.N."/>
            <person name="Hua S.X."/>
            <person name="Woyke T."/>
            <person name="Kerfeld C.A."/>
        </authorList>
    </citation>
    <scope>NUCLEOTIDE SEQUENCE [LARGE SCALE GENOMIC DNA]</scope>
    <source>
        <strain evidence="1 2">PCC 7113</strain>
    </source>
</reference>
<accession>K9WMN9</accession>
<protein>
    <submittedName>
        <fullName evidence="1">Uncharacterized protein</fullName>
    </submittedName>
</protein>